<evidence type="ECO:0000313" key="3">
    <source>
        <dbReference type="Proteomes" id="UP000031938"/>
    </source>
</evidence>
<evidence type="ECO:0000313" key="2">
    <source>
        <dbReference type="EMBL" id="KIL45171.1"/>
    </source>
</evidence>
<dbReference type="STRING" id="889306.KP78_27150"/>
<feature type="transmembrane region" description="Helical" evidence="1">
    <location>
        <begin position="27"/>
        <end position="45"/>
    </location>
</feature>
<protein>
    <submittedName>
        <fullName evidence="2">Uncharacterized protein</fullName>
    </submittedName>
</protein>
<reference evidence="2 3" key="1">
    <citation type="submission" date="2015-01" db="EMBL/GenBank/DDBJ databases">
        <title>Genome sequencing of Jeotgalibacillus soli.</title>
        <authorList>
            <person name="Goh K.M."/>
            <person name="Chan K.-G."/>
            <person name="Yaakop A.S."/>
            <person name="Ee R."/>
            <person name="Gan H.M."/>
            <person name="Chan C.S."/>
        </authorList>
    </citation>
    <scope>NUCLEOTIDE SEQUENCE [LARGE SCALE GENOMIC DNA]</scope>
    <source>
        <strain evidence="2 3">P9</strain>
    </source>
</reference>
<comment type="caution">
    <text evidence="2">The sequence shown here is derived from an EMBL/GenBank/DDBJ whole genome shotgun (WGS) entry which is preliminary data.</text>
</comment>
<keyword evidence="1" id="KW-1133">Transmembrane helix</keyword>
<dbReference type="PATRIC" id="fig|889306.3.peg.2728"/>
<organism evidence="2 3">
    <name type="scientific">Jeotgalibacillus soli</name>
    <dbReference type="NCBI Taxonomy" id="889306"/>
    <lineage>
        <taxon>Bacteria</taxon>
        <taxon>Bacillati</taxon>
        <taxon>Bacillota</taxon>
        <taxon>Bacilli</taxon>
        <taxon>Bacillales</taxon>
        <taxon>Caryophanaceae</taxon>
        <taxon>Jeotgalibacillus</taxon>
    </lineage>
</organism>
<proteinExistence type="predicted"/>
<dbReference type="EMBL" id="JXRP01000018">
    <property type="protein sequence ID" value="KIL45171.1"/>
    <property type="molecule type" value="Genomic_DNA"/>
</dbReference>
<keyword evidence="3" id="KW-1185">Reference proteome</keyword>
<sequence>MYSTSKEIRLKIVTDDAGKTSTKNGTLVLFFVEVLSFLCLFMEGLTW</sequence>
<evidence type="ECO:0000256" key="1">
    <source>
        <dbReference type="SAM" id="Phobius"/>
    </source>
</evidence>
<keyword evidence="1" id="KW-0472">Membrane</keyword>
<name>A0A0C2VL39_9BACL</name>
<accession>A0A0C2VL39</accession>
<dbReference type="Proteomes" id="UP000031938">
    <property type="component" value="Unassembled WGS sequence"/>
</dbReference>
<keyword evidence="1" id="KW-0812">Transmembrane</keyword>
<dbReference type="AlphaFoldDB" id="A0A0C2VL39"/>
<gene>
    <name evidence="2" type="ORF">KP78_27150</name>
</gene>